<reference evidence="2 3" key="1">
    <citation type="submission" date="2024-01" db="EMBL/GenBank/DDBJ databases">
        <authorList>
            <person name="Allen C."/>
            <person name="Tagirdzhanova G."/>
        </authorList>
    </citation>
    <scope>NUCLEOTIDE SEQUENCE [LARGE SCALE GENOMIC DNA]</scope>
</reference>
<organism evidence="2 3">
    <name type="scientific">Sporothrix curviconia</name>
    <dbReference type="NCBI Taxonomy" id="1260050"/>
    <lineage>
        <taxon>Eukaryota</taxon>
        <taxon>Fungi</taxon>
        <taxon>Dikarya</taxon>
        <taxon>Ascomycota</taxon>
        <taxon>Pezizomycotina</taxon>
        <taxon>Sordariomycetes</taxon>
        <taxon>Sordariomycetidae</taxon>
        <taxon>Ophiostomatales</taxon>
        <taxon>Ophiostomataceae</taxon>
        <taxon>Sporothrix</taxon>
    </lineage>
</organism>
<dbReference type="Proteomes" id="UP001642405">
    <property type="component" value="Unassembled WGS sequence"/>
</dbReference>
<keyword evidence="3" id="KW-1185">Reference proteome</keyword>
<comment type="caution">
    <text evidence="2">The sequence shown here is derived from an EMBL/GenBank/DDBJ whole genome shotgun (WGS) entry which is preliminary data.</text>
</comment>
<accession>A0ABP0BNZ6</accession>
<protein>
    <submittedName>
        <fullName evidence="2">Uncharacterized protein</fullName>
    </submittedName>
</protein>
<gene>
    <name evidence="2" type="ORF">SCUCBS95973_004430</name>
</gene>
<evidence type="ECO:0000313" key="3">
    <source>
        <dbReference type="Proteomes" id="UP001642405"/>
    </source>
</evidence>
<evidence type="ECO:0000313" key="2">
    <source>
        <dbReference type="EMBL" id="CAK7221252.1"/>
    </source>
</evidence>
<name>A0ABP0BNZ6_9PEZI</name>
<sequence>MDQAQQNTLVSLGGIDVRHLRMFKLALDNILTLQTAETTYAQIVDGLPLRDIYAESHWPVPDIVPEHKSLCDSALQRARDARAKLDITDLLFQQQAVDRYVNAAIGKRYPRGVADIVGYWAETRIFGGVVVFDRGIMHAGNGGVYFHSDRSNFGGTLYPPTDAQFSSLVRFLTSSSVPSEFTHASPLPIVPSLENRWRWDPGLAFLHWNIFRDHYERVVPDDYQQPRHKLRVTSWPEVGDDSVITVQQFAQISGEPVDHDAIAKAMEHLKMITPTSPKWKGPLPDKDEVDPPWKPPYFRD</sequence>
<dbReference type="EMBL" id="CAWUHB010000022">
    <property type="protein sequence ID" value="CAK7221252.1"/>
    <property type="molecule type" value="Genomic_DNA"/>
</dbReference>
<feature type="region of interest" description="Disordered" evidence="1">
    <location>
        <begin position="275"/>
        <end position="300"/>
    </location>
</feature>
<feature type="compositionally biased region" description="Basic and acidic residues" evidence="1">
    <location>
        <begin position="283"/>
        <end position="300"/>
    </location>
</feature>
<evidence type="ECO:0000256" key="1">
    <source>
        <dbReference type="SAM" id="MobiDB-lite"/>
    </source>
</evidence>
<proteinExistence type="predicted"/>